<dbReference type="GO" id="GO:0016491">
    <property type="term" value="F:oxidoreductase activity"/>
    <property type="evidence" value="ECO:0007669"/>
    <property type="project" value="UniProtKB-KW"/>
</dbReference>
<dbReference type="EMBL" id="CP147244">
    <property type="protein sequence ID" value="WYK01840.1"/>
    <property type="molecule type" value="Genomic_DNA"/>
</dbReference>
<dbReference type="Pfam" id="PF13602">
    <property type="entry name" value="ADH_zinc_N_2"/>
    <property type="match status" value="1"/>
</dbReference>
<dbReference type="InterPro" id="IPR013154">
    <property type="entry name" value="ADH-like_N"/>
</dbReference>
<dbReference type="SUPFAM" id="SSF50129">
    <property type="entry name" value="GroES-like"/>
    <property type="match status" value="1"/>
</dbReference>
<dbReference type="Pfam" id="PF08240">
    <property type="entry name" value="ADH_N"/>
    <property type="match status" value="1"/>
</dbReference>
<accession>A0AAQ3Y893</accession>
<dbReference type="Gene3D" id="3.40.50.720">
    <property type="entry name" value="NAD(P)-binding Rossmann-like Domain"/>
    <property type="match status" value="1"/>
</dbReference>
<dbReference type="PANTHER" id="PTHR11695:SF294">
    <property type="entry name" value="RETICULON-4-INTERACTING PROTEIN 1, MITOCHONDRIAL"/>
    <property type="match status" value="1"/>
</dbReference>
<reference evidence="4" key="1">
    <citation type="submission" date="2017-05" db="EMBL/GenBank/DDBJ databases">
        <title>The Genome Sequence of EEnterococcus faecalis 9F2_4866.</title>
        <authorList>
            <consortium name="The Broad Institute Genomics Platform"/>
            <consortium name="The Broad Institute Genomic Center for Infectious Diseases"/>
            <person name="Earl A."/>
            <person name="Manson A."/>
            <person name="Schwartman J."/>
            <person name="Gilmore M."/>
            <person name="Abouelleil A."/>
            <person name="Cao P."/>
            <person name="Chapman S."/>
            <person name="Cusick C."/>
            <person name="Shea T."/>
            <person name="Young S."/>
            <person name="Neafsey D."/>
            <person name="Nusbaum C."/>
            <person name="Birren B."/>
        </authorList>
    </citation>
    <scope>NUCLEOTIDE SEQUENCE [LARGE SCALE GENOMIC DNA]</scope>
    <source>
        <strain evidence="4">7F3_DIV0205</strain>
    </source>
</reference>
<dbReference type="CDD" id="cd05289">
    <property type="entry name" value="MDR_like_2"/>
    <property type="match status" value="1"/>
</dbReference>
<dbReference type="PROSITE" id="PS01162">
    <property type="entry name" value="QOR_ZETA_CRYSTAL"/>
    <property type="match status" value="1"/>
</dbReference>
<evidence type="ECO:0000313" key="4">
    <source>
        <dbReference type="Proteomes" id="UP000194948"/>
    </source>
</evidence>
<dbReference type="PANTHER" id="PTHR11695">
    <property type="entry name" value="ALCOHOL DEHYDROGENASE RELATED"/>
    <property type="match status" value="1"/>
</dbReference>
<dbReference type="InterPro" id="IPR002364">
    <property type="entry name" value="Quin_OxRdtase/zeta-crystal_CS"/>
</dbReference>
<dbReference type="SUPFAM" id="SSF51735">
    <property type="entry name" value="NAD(P)-binding Rossmann-fold domains"/>
    <property type="match status" value="1"/>
</dbReference>
<evidence type="ECO:0000259" key="2">
    <source>
        <dbReference type="SMART" id="SM00829"/>
    </source>
</evidence>
<proteinExistence type="predicted"/>
<dbReference type="InterPro" id="IPR036291">
    <property type="entry name" value="NAD(P)-bd_dom_sf"/>
</dbReference>
<protein>
    <submittedName>
        <fullName evidence="3">Oxidoreductase, zinc-binding</fullName>
    </submittedName>
</protein>
<gene>
    <name evidence="3" type="ORF">A5821_002977</name>
</gene>
<evidence type="ECO:0000313" key="3">
    <source>
        <dbReference type="EMBL" id="WYK01840.1"/>
    </source>
</evidence>
<dbReference type="Gene3D" id="3.90.180.10">
    <property type="entry name" value="Medium-chain alcohol dehydrogenases, catalytic domain"/>
    <property type="match status" value="1"/>
</dbReference>
<name>A0AAQ3Y893_9ENTE</name>
<dbReference type="InterPro" id="IPR050700">
    <property type="entry name" value="YIM1/Zinc_Alcohol_DH_Fams"/>
</dbReference>
<feature type="domain" description="Enoyl reductase (ER)" evidence="2">
    <location>
        <begin position="10"/>
        <end position="309"/>
    </location>
</feature>
<dbReference type="AlphaFoldDB" id="A0AAQ3Y893"/>
<dbReference type="InterPro" id="IPR011032">
    <property type="entry name" value="GroES-like_sf"/>
</dbReference>
<reference evidence="3 4" key="2">
    <citation type="submission" date="2024-03" db="EMBL/GenBank/DDBJ databases">
        <title>The Genome Sequence of Enterococcus sp. DIV0205d.</title>
        <authorList>
            <consortium name="The Broad Institute Genomics Platform"/>
            <consortium name="The Broad Institute Microbial Omics Core"/>
            <consortium name="The Broad Institute Genomic Center for Infectious Diseases"/>
            <person name="Earl A."/>
            <person name="Manson A."/>
            <person name="Gilmore M."/>
            <person name="Schwartman J."/>
            <person name="Shea T."/>
            <person name="Abouelleil A."/>
            <person name="Cao P."/>
            <person name="Chapman S."/>
            <person name="Cusick C."/>
            <person name="Young S."/>
            <person name="Neafsey D."/>
            <person name="Nusbaum C."/>
            <person name="Birren B."/>
        </authorList>
    </citation>
    <scope>NUCLEOTIDE SEQUENCE [LARGE SCALE GENOMIC DNA]</scope>
    <source>
        <strain evidence="3 4">7F3_DIV0205</strain>
    </source>
</reference>
<keyword evidence="1" id="KW-0560">Oxidoreductase</keyword>
<dbReference type="Proteomes" id="UP000194948">
    <property type="component" value="Chromosome"/>
</dbReference>
<sequence length="313" mass="34059">MKAVVINQYGSKEELTEQDVTLPELKANQVLVKEHATSINPIDWKLREGYLKQMFDWPFPIILGWDVAGVITEVGSDVTDWKVGDKVFARPETTRFGTYAEETIVDADLLAKIPENVSFEEAAAVPLAGLTALQALFDHGKLQKGEKVLIHAGAGGVGTYAIQLAKQAGAYVITTASEKNHELLQKLGADEIIDYHTTNFADVLTDIDLVFDTMGGDIQKSSFSVLKPNTGRLISIVGIADEALAKEKNIKAESIWLQTNGKQLQEIADLMAAGKVISVVGEVFPFSRQGVYDAHALSETHHAVGKIVIKMAD</sequence>
<evidence type="ECO:0000256" key="1">
    <source>
        <dbReference type="ARBA" id="ARBA00023002"/>
    </source>
</evidence>
<keyword evidence="4" id="KW-1185">Reference proteome</keyword>
<dbReference type="InterPro" id="IPR020843">
    <property type="entry name" value="ER"/>
</dbReference>
<organism evidence="3 4">
    <name type="scientific">Candidatus Enterococcus palustris</name>
    <dbReference type="NCBI Taxonomy" id="1834189"/>
    <lineage>
        <taxon>Bacteria</taxon>
        <taxon>Bacillati</taxon>
        <taxon>Bacillota</taxon>
        <taxon>Bacilli</taxon>
        <taxon>Lactobacillales</taxon>
        <taxon>Enterococcaceae</taxon>
        <taxon>Enterococcus</taxon>
    </lineage>
</organism>
<dbReference type="RefSeq" id="WP_086315492.1">
    <property type="nucleotide sequence ID" value="NZ_CP147244.1"/>
</dbReference>
<dbReference type="GO" id="GO:0008270">
    <property type="term" value="F:zinc ion binding"/>
    <property type="evidence" value="ECO:0007669"/>
    <property type="project" value="InterPro"/>
</dbReference>
<dbReference type="SMART" id="SM00829">
    <property type="entry name" value="PKS_ER"/>
    <property type="match status" value="1"/>
</dbReference>